<evidence type="ECO:0000256" key="1">
    <source>
        <dbReference type="SAM" id="MobiDB-lite"/>
    </source>
</evidence>
<sequence>MAVLVSGRPFLCLSLYHRETGRTPKEKKKNATYDGQARTRHGRGQRPRNPDQTRSLCFFFFA</sequence>
<reference evidence="2 3" key="1">
    <citation type="submission" date="2019-12" db="EMBL/GenBank/DDBJ databases">
        <title>A genome sequence resource for the geographically widespread anthracnose pathogen Colletotrichum asianum.</title>
        <authorList>
            <person name="Meng Y."/>
        </authorList>
    </citation>
    <scope>NUCLEOTIDE SEQUENCE [LARGE SCALE GENOMIC DNA]</scope>
    <source>
        <strain evidence="2 3">ICMP 18580</strain>
    </source>
</reference>
<dbReference type="Proteomes" id="UP000434172">
    <property type="component" value="Unassembled WGS sequence"/>
</dbReference>
<proteinExistence type="predicted"/>
<feature type="region of interest" description="Disordered" evidence="1">
    <location>
        <begin position="21"/>
        <end position="52"/>
    </location>
</feature>
<keyword evidence="3" id="KW-1185">Reference proteome</keyword>
<name>A0A8H3WTU4_9PEZI</name>
<dbReference type="AlphaFoldDB" id="A0A8H3WTU4"/>
<evidence type="ECO:0000313" key="3">
    <source>
        <dbReference type="Proteomes" id="UP000434172"/>
    </source>
</evidence>
<gene>
    <name evidence="2" type="ORF">GQ607_000137</name>
</gene>
<accession>A0A8H3WTU4</accession>
<dbReference type="EMBL" id="WOWK01000001">
    <property type="protein sequence ID" value="KAF0332121.1"/>
    <property type="molecule type" value="Genomic_DNA"/>
</dbReference>
<comment type="caution">
    <text evidence="2">The sequence shown here is derived from an EMBL/GenBank/DDBJ whole genome shotgun (WGS) entry which is preliminary data.</text>
</comment>
<evidence type="ECO:0000313" key="2">
    <source>
        <dbReference type="EMBL" id="KAF0332121.1"/>
    </source>
</evidence>
<organism evidence="2 3">
    <name type="scientific">Colletotrichum asianum</name>
    <dbReference type="NCBI Taxonomy" id="702518"/>
    <lineage>
        <taxon>Eukaryota</taxon>
        <taxon>Fungi</taxon>
        <taxon>Dikarya</taxon>
        <taxon>Ascomycota</taxon>
        <taxon>Pezizomycotina</taxon>
        <taxon>Sordariomycetes</taxon>
        <taxon>Hypocreomycetidae</taxon>
        <taxon>Glomerellales</taxon>
        <taxon>Glomerellaceae</taxon>
        <taxon>Colletotrichum</taxon>
        <taxon>Colletotrichum gloeosporioides species complex</taxon>
    </lineage>
</organism>
<protein>
    <submittedName>
        <fullName evidence="2">Uncharacterized protein</fullName>
    </submittedName>
</protein>